<evidence type="ECO:0000313" key="2">
    <source>
        <dbReference type="EMBL" id="RED57530.1"/>
    </source>
</evidence>
<sequence>MTLLKTLLLTVSFSLCLVACNGATPFGKKVAENDKILNFMKSDTSDSTYRTYKTIKNSKIFAEVALLLMKSDESNATVSMTRAPDRKISLVITRPTASVEPRIYGIWFMQKSTQVAVVSESSGGGYIQLNKEQSHTILSLLN</sequence>
<evidence type="ECO:0000256" key="1">
    <source>
        <dbReference type="SAM" id="SignalP"/>
    </source>
</evidence>
<protein>
    <recommendedName>
        <fullName evidence="4">Lipoprotein</fullName>
    </recommendedName>
</protein>
<organism evidence="2 3">
    <name type="scientific">Cohnella lupini</name>
    <dbReference type="NCBI Taxonomy" id="1294267"/>
    <lineage>
        <taxon>Bacteria</taxon>
        <taxon>Bacillati</taxon>
        <taxon>Bacillota</taxon>
        <taxon>Bacilli</taxon>
        <taxon>Bacillales</taxon>
        <taxon>Paenibacillaceae</taxon>
        <taxon>Cohnella</taxon>
    </lineage>
</organism>
<feature type="chain" id="PRO_5038710692" description="Lipoprotein" evidence="1">
    <location>
        <begin position="20"/>
        <end position="142"/>
    </location>
</feature>
<name>A0A3D9I779_9BACL</name>
<dbReference type="RefSeq" id="WP_115993835.1">
    <property type="nucleotide sequence ID" value="NZ_QRDY01000010.1"/>
</dbReference>
<proteinExistence type="predicted"/>
<reference evidence="2 3" key="1">
    <citation type="submission" date="2018-07" db="EMBL/GenBank/DDBJ databases">
        <title>Genomic Encyclopedia of Type Strains, Phase III (KMG-III): the genomes of soil and plant-associated and newly described type strains.</title>
        <authorList>
            <person name="Whitman W."/>
        </authorList>
    </citation>
    <scope>NUCLEOTIDE SEQUENCE [LARGE SCALE GENOMIC DNA]</scope>
    <source>
        <strain evidence="2 3">CECT 8236</strain>
    </source>
</reference>
<evidence type="ECO:0000313" key="3">
    <source>
        <dbReference type="Proteomes" id="UP000256869"/>
    </source>
</evidence>
<accession>A0A3D9I779</accession>
<evidence type="ECO:0008006" key="4">
    <source>
        <dbReference type="Google" id="ProtNLM"/>
    </source>
</evidence>
<keyword evidence="3" id="KW-1185">Reference proteome</keyword>
<keyword evidence="1" id="KW-0732">Signal</keyword>
<feature type="signal peptide" evidence="1">
    <location>
        <begin position="1"/>
        <end position="19"/>
    </location>
</feature>
<gene>
    <name evidence="2" type="ORF">DFP95_1102</name>
</gene>
<dbReference type="AlphaFoldDB" id="A0A3D9I779"/>
<dbReference type="Proteomes" id="UP000256869">
    <property type="component" value="Unassembled WGS sequence"/>
</dbReference>
<dbReference type="EMBL" id="QRDY01000010">
    <property type="protein sequence ID" value="RED57530.1"/>
    <property type="molecule type" value="Genomic_DNA"/>
</dbReference>
<comment type="caution">
    <text evidence="2">The sequence shown here is derived from an EMBL/GenBank/DDBJ whole genome shotgun (WGS) entry which is preliminary data.</text>
</comment>